<evidence type="ECO:0000256" key="1">
    <source>
        <dbReference type="SAM" id="MobiDB-lite"/>
    </source>
</evidence>
<sequence>MLQSTAVIMKIPMTWLRRVFIQALSMDEERKLKVVVMMDQQEDGVRVGGISDVQDGRSLRRPRRGERPGSTRKANERHMLTMEQQQQTWKAWEEGGKLEASRVDCVLRQQLLLAWCCVEMDEANAELTDSGSGLLLDETNEQFDVILLSALYRP</sequence>
<proteinExistence type="predicted"/>
<feature type="compositionally biased region" description="Basic and acidic residues" evidence="1">
    <location>
        <begin position="65"/>
        <end position="76"/>
    </location>
</feature>
<reference evidence="2" key="1">
    <citation type="submission" date="2022-08" db="EMBL/GenBank/DDBJ databases">
        <authorList>
            <person name="Gutierrez-Valencia J."/>
        </authorList>
    </citation>
    <scope>NUCLEOTIDE SEQUENCE</scope>
</reference>
<organism evidence="2 3">
    <name type="scientific">Linum tenue</name>
    <dbReference type="NCBI Taxonomy" id="586396"/>
    <lineage>
        <taxon>Eukaryota</taxon>
        <taxon>Viridiplantae</taxon>
        <taxon>Streptophyta</taxon>
        <taxon>Embryophyta</taxon>
        <taxon>Tracheophyta</taxon>
        <taxon>Spermatophyta</taxon>
        <taxon>Magnoliopsida</taxon>
        <taxon>eudicotyledons</taxon>
        <taxon>Gunneridae</taxon>
        <taxon>Pentapetalae</taxon>
        <taxon>rosids</taxon>
        <taxon>fabids</taxon>
        <taxon>Malpighiales</taxon>
        <taxon>Linaceae</taxon>
        <taxon>Linum</taxon>
    </lineage>
</organism>
<accession>A0AAV0NJP3</accession>
<feature type="region of interest" description="Disordered" evidence="1">
    <location>
        <begin position="47"/>
        <end position="76"/>
    </location>
</feature>
<gene>
    <name evidence="2" type="ORF">LITE_LOCUS33551</name>
</gene>
<name>A0AAV0NJP3_9ROSI</name>
<dbReference type="Proteomes" id="UP001154282">
    <property type="component" value="Unassembled WGS sequence"/>
</dbReference>
<comment type="caution">
    <text evidence="2">The sequence shown here is derived from an EMBL/GenBank/DDBJ whole genome shotgun (WGS) entry which is preliminary data.</text>
</comment>
<evidence type="ECO:0000313" key="2">
    <source>
        <dbReference type="EMBL" id="CAI0458466.1"/>
    </source>
</evidence>
<dbReference type="EMBL" id="CAMGYJ010000008">
    <property type="protein sequence ID" value="CAI0458466.1"/>
    <property type="molecule type" value="Genomic_DNA"/>
</dbReference>
<dbReference type="AlphaFoldDB" id="A0AAV0NJP3"/>
<protein>
    <submittedName>
        <fullName evidence="2">Uncharacterized protein</fullName>
    </submittedName>
</protein>
<keyword evidence="3" id="KW-1185">Reference proteome</keyword>
<evidence type="ECO:0000313" key="3">
    <source>
        <dbReference type="Proteomes" id="UP001154282"/>
    </source>
</evidence>